<proteinExistence type="predicted"/>
<evidence type="ECO:0000313" key="2">
    <source>
        <dbReference type="EMBL" id="KAF2172164.1"/>
    </source>
</evidence>
<dbReference type="Proteomes" id="UP000799537">
    <property type="component" value="Unassembled WGS sequence"/>
</dbReference>
<reference evidence="2" key="1">
    <citation type="journal article" date="2020" name="Stud. Mycol.">
        <title>101 Dothideomycetes genomes: a test case for predicting lifestyles and emergence of pathogens.</title>
        <authorList>
            <person name="Haridas S."/>
            <person name="Albert R."/>
            <person name="Binder M."/>
            <person name="Bloem J."/>
            <person name="Labutti K."/>
            <person name="Salamov A."/>
            <person name="Andreopoulos B."/>
            <person name="Baker S."/>
            <person name="Barry K."/>
            <person name="Bills G."/>
            <person name="Bluhm B."/>
            <person name="Cannon C."/>
            <person name="Castanera R."/>
            <person name="Culley D."/>
            <person name="Daum C."/>
            <person name="Ezra D."/>
            <person name="Gonzalez J."/>
            <person name="Henrissat B."/>
            <person name="Kuo A."/>
            <person name="Liang C."/>
            <person name="Lipzen A."/>
            <person name="Lutzoni F."/>
            <person name="Magnuson J."/>
            <person name="Mondo S."/>
            <person name="Nolan M."/>
            <person name="Ohm R."/>
            <person name="Pangilinan J."/>
            <person name="Park H.-J."/>
            <person name="Ramirez L."/>
            <person name="Alfaro M."/>
            <person name="Sun H."/>
            <person name="Tritt A."/>
            <person name="Yoshinaga Y."/>
            <person name="Zwiers L.-H."/>
            <person name="Turgeon B."/>
            <person name="Goodwin S."/>
            <person name="Spatafora J."/>
            <person name="Crous P."/>
            <person name="Grigoriev I."/>
        </authorList>
    </citation>
    <scope>NUCLEOTIDE SEQUENCE</scope>
    <source>
        <strain evidence="2">ATCC 36951</strain>
    </source>
</reference>
<keyword evidence="3" id="KW-1185">Reference proteome</keyword>
<evidence type="ECO:0000313" key="3">
    <source>
        <dbReference type="Proteomes" id="UP000799537"/>
    </source>
</evidence>
<accession>A0A6A6CYA2</accession>
<feature type="compositionally biased region" description="Polar residues" evidence="1">
    <location>
        <begin position="75"/>
        <end position="101"/>
    </location>
</feature>
<organism evidence="2 3">
    <name type="scientific">Zasmidium cellare ATCC 36951</name>
    <dbReference type="NCBI Taxonomy" id="1080233"/>
    <lineage>
        <taxon>Eukaryota</taxon>
        <taxon>Fungi</taxon>
        <taxon>Dikarya</taxon>
        <taxon>Ascomycota</taxon>
        <taxon>Pezizomycotina</taxon>
        <taxon>Dothideomycetes</taxon>
        <taxon>Dothideomycetidae</taxon>
        <taxon>Mycosphaerellales</taxon>
        <taxon>Mycosphaerellaceae</taxon>
        <taxon>Zasmidium</taxon>
    </lineage>
</organism>
<dbReference type="RefSeq" id="XP_033673053.1">
    <property type="nucleotide sequence ID" value="XM_033804053.1"/>
</dbReference>
<protein>
    <submittedName>
        <fullName evidence="2">Uncharacterized protein</fullName>
    </submittedName>
</protein>
<feature type="region of interest" description="Disordered" evidence="1">
    <location>
        <begin position="70"/>
        <end position="119"/>
    </location>
</feature>
<evidence type="ECO:0000256" key="1">
    <source>
        <dbReference type="SAM" id="MobiDB-lite"/>
    </source>
</evidence>
<dbReference type="AlphaFoldDB" id="A0A6A6CYA2"/>
<sequence>MADFQLDDLPTYMIWRSEPLDDSFDLTTGLNFFPTKGSAELDEALQFWFLLSQTPQVRRRDAVIAFLNEEKDNSSSEASGPLSSTELDNGTQTSTSASTGFHSYDTGPHQSPPTDIIYGPIDECVNHHLPPPAPLEGNVEAHFMNMVRIIRRISARIYGTPSEALPLLESPDYHTSMGAPPSGSTEQHDSYRMATNVNTATVSRPSTAPATYVTIPENTSHRTNAPSFVLTVASDSSGKRTSQGITAKCTRGWVNTLTLGHRDALTSAAIVAQGSLVCQTWYDTTNASIIGVLFVSTTT</sequence>
<name>A0A6A6CYA2_ZASCE</name>
<dbReference type="GeneID" id="54557325"/>
<dbReference type="EMBL" id="ML993581">
    <property type="protein sequence ID" value="KAF2172164.1"/>
    <property type="molecule type" value="Genomic_DNA"/>
</dbReference>
<gene>
    <name evidence="2" type="ORF">M409DRAFT_17404</name>
</gene>